<keyword evidence="2 11" id="KW-0808">Transferase</keyword>
<evidence type="ECO:0000256" key="1">
    <source>
        <dbReference type="ARBA" id="ARBA00006360"/>
    </source>
</evidence>
<dbReference type="Pfam" id="PF12169">
    <property type="entry name" value="DNA_pol3_gamma3"/>
    <property type="match status" value="1"/>
</dbReference>
<keyword evidence="5" id="KW-0479">Metal-binding</keyword>
<feature type="region of interest" description="Disordered" evidence="12">
    <location>
        <begin position="364"/>
        <end position="430"/>
    </location>
</feature>
<evidence type="ECO:0000256" key="10">
    <source>
        <dbReference type="ARBA" id="ARBA00049244"/>
    </source>
</evidence>
<protein>
    <recommendedName>
        <fullName evidence="11">DNA polymerase III subunit gamma/tau</fullName>
        <ecNumber evidence="11">2.7.7.7</ecNumber>
    </recommendedName>
</protein>
<dbReference type="RefSeq" id="WP_013558566.1">
    <property type="nucleotide sequence ID" value="NC_014960.1"/>
</dbReference>
<dbReference type="SUPFAM" id="SSF52540">
    <property type="entry name" value="P-loop containing nucleoside triphosphate hydrolases"/>
    <property type="match status" value="1"/>
</dbReference>
<dbReference type="InterPro" id="IPR001270">
    <property type="entry name" value="ClpA/B"/>
</dbReference>
<evidence type="ECO:0000256" key="8">
    <source>
        <dbReference type="ARBA" id="ARBA00022840"/>
    </source>
</evidence>
<dbReference type="NCBIfam" id="NF004046">
    <property type="entry name" value="PRK05563.1"/>
    <property type="match status" value="1"/>
</dbReference>
<evidence type="ECO:0000256" key="2">
    <source>
        <dbReference type="ARBA" id="ARBA00022679"/>
    </source>
</evidence>
<dbReference type="InterPro" id="IPR008921">
    <property type="entry name" value="DNA_pol3_clamp-load_cplx_C"/>
</dbReference>
<dbReference type="Proteomes" id="UP000008922">
    <property type="component" value="Chromosome"/>
</dbReference>
<dbReference type="OrthoDB" id="9810148at2"/>
<keyword evidence="15" id="KW-1185">Reference proteome</keyword>
<evidence type="ECO:0000256" key="3">
    <source>
        <dbReference type="ARBA" id="ARBA00022695"/>
    </source>
</evidence>
<comment type="function">
    <text evidence="11">DNA polymerase III is a complex, multichain enzyme responsible for most of the replicative synthesis in bacteria. This DNA polymerase also exhibits 3' to 5' exonuclease activity.</text>
</comment>
<dbReference type="InParanoid" id="E8MZ25"/>
<keyword evidence="6 11" id="KW-0547">Nucleotide-binding</keyword>
<dbReference type="GO" id="GO:0009360">
    <property type="term" value="C:DNA polymerase III complex"/>
    <property type="evidence" value="ECO:0007669"/>
    <property type="project" value="InterPro"/>
</dbReference>
<dbReference type="PANTHER" id="PTHR11669:SF0">
    <property type="entry name" value="PROTEIN STICHEL-LIKE 2"/>
    <property type="match status" value="1"/>
</dbReference>
<comment type="subunit">
    <text evidence="11">DNA polymerase III contains a core (composed of alpha, epsilon and theta chains) that associates with a tau subunit. This core dimerizes to form the POLIII' complex. PolIII' associates with the gamma complex (composed of gamma, delta, delta', psi and chi chains) and with the beta chain to form the complete DNA polymerase III complex.</text>
</comment>
<evidence type="ECO:0000313" key="15">
    <source>
        <dbReference type="Proteomes" id="UP000008922"/>
    </source>
</evidence>
<dbReference type="InterPro" id="IPR050238">
    <property type="entry name" value="DNA_Rep/Repair_Clamp_Loader"/>
</dbReference>
<dbReference type="GO" id="GO:0046872">
    <property type="term" value="F:metal ion binding"/>
    <property type="evidence" value="ECO:0007669"/>
    <property type="project" value="UniProtKB-KW"/>
</dbReference>
<dbReference type="FunCoup" id="E8MZ25">
    <property type="interactions" value="214"/>
</dbReference>
<dbReference type="InterPro" id="IPR045085">
    <property type="entry name" value="HLD_clamp_pol_III_gamma_tau"/>
</dbReference>
<keyword evidence="8 11" id="KW-0067">ATP-binding</keyword>
<feature type="domain" description="AAA+ ATPase" evidence="13">
    <location>
        <begin position="36"/>
        <end position="179"/>
    </location>
</feature>
<dbReference type="InterPro" id="IPR003593">
    <property type="entry name" value="AAA+_ATPase"/>
</dbReference>
<keyword evidence="7" id="KW-0862">Zinc</keyword>
<dbReference type="PRINTS" id="PR00300">
    <property type="entry name" value="CLPPROTEASEA"/>
</dbReference>
<comment type="similarity">
    <text evidence="1 11">Belongs to the DnaX/STICHEL family.</text>
</comment>
<dbReference type="Pfam" id="PF13177">
    <property type="entry name" value="DNA_pol3_delta2"/>
    <property type="match status" value="1"/>
</dbReference>
<dbReference type="InterPro" id="IPR022754">
    <property type="entry name" value="DNA_pol_III_gamma-3"/>
</dbReference>
<dbReference type="SMART" id="SM00382">
    <property type="entry name" value="AAA"/>
    <property type="match status" value="1"/>
</dbReference>
<dbReference type="Gene3D" id="1.10.8.60">
    <property type="match status" value="1"/>
</dbReference>
<dbReference type="GO" id="GO:0003887">
    <property type="term" value="F:DNA-directed DNA polymerase activity"/>
    <property type="evidence" value="ECO:0007669"/>
    <property type="project" value="UniProtKB-KW"/>
</dbReference>
<dbReference type="STRING" id="926569.ANT_01340"/>
<dbReference type="NCBIfam" id="TIGR02397">
    <property type="entry name" value="dnaX_nterm"/>
    <property type="match status" value="1"/>
</dbReference>
<feature type="compositionally biased region" description="Low complexity" evidence="12">
    <location>
        <begin position="366"/>
        <end position="381"/>
    </location>
</feature>
<dbReference type="InterPro" id="IPR012763">
    <property type="entry name" value="DNA_pol_III_sug/sutau_N"/>
</dbReference>
<dbReference type="FunFam" id="3.40.50.300:FF:000014">
    <property type="entry name" value="DNA polymerase III subunit gamma/tau"/>
    <property type="match status" value="1"/>
</dbReference>
<evidence type="ECO:0000256" key="12">
    <source>
        <dbReference type="SAM" id="MobiDB-lite"/>
    </source>
</evidence>
<keyword evidence="9 11" id="KW-0239">DNA-directed DNA polymerase</keyword>
<gene>
    <name evidence="11 14" type="primary">dnaX</name>
    <name evidence="14" type="ordered locus">ANT_01340</name>
</gene>
<dbReference type="CDD" id="cd18137">
    <property type="entry name" value="HLD_clamp_pol_III_gamma_tau"/>
    <property type="match status" value="1"/>
</dbReference>
<evidence type="ECO:0000256" key="7">
    <source>
        <dbReference type="ARBA" id="ARBA00022833"/>
    </source>
</evidence>
<evidence type="ECO:0000256" key="11">
    <source>
        <dbReference type="RuleBase" id="RU364063"/>
    </source>
</evidence>
<proteinExistence type="inferred from homology"/>
<reference evidence="14 15" key="1">
    <citation type="submission" date="2010-12" db="EMBL/GenBank/DDBJ databases">
        <title>Whole genome sequence of Anaerolinea thermophila UNI-1.</title>
        <authorList>
            <person name="Narita-Yamada S."/>
            <person name="Kishi E."/>
            <person name="Watanabe Y."/>
            <person name="Takasaki K."/>
            <person name="Ankai A."/>
            <person name="Oguchi A."/>
            <person name="Fukui S."/>
            <person name="Takahashi M."/>
            <person name="Yashiro I."/>
            <person name="Hosoyama A."/>
            <person name="Sekiguchi Y."/>
            <person name="Hanada S."/>
            <person name="Fujita N."/>
        </authorList>
    </citation>
    <scope>NUCLEOTIDE SEQUENCE [LARGE SCALE GENOMIC DNA]</scope>
    <source>
        <strain evidence="15">DSM 14523 / JCM 11388 / NBRC 100420 / UNI-1</strain>
    </source>
</reference>
<keyword evidence="3 11" id="KW-0548">Nucleotidyltransferase</keyword>
<dbReference type="HOGENOM" id="CLU_006229_0_8_0"/>
<dbReference type="InterPro" id="IPR027417">
    <property type="entry name" value="P-loop_NTPase"/>
</dbReference>
<organism evidence="14 15">
    <name type="scientific">Anaerolinea thermophila (strain DSM 14523 / JCM 11388 / NBRC 100420 / UNI-1)</name>
    <dbReference type="NCBI Taxonomy" id="926569"/>
    <lineage>
        <taxon>Bacteria</taxon>
        <taxon>Bacillati</taxon>
        <taxon>Chloroflexota</taxon>
        <taxon>Anaerolineae</taxon>
        <taxon>Anaerolineales</taxon>
        <taxon>Anaerolineaceae</taxon>
        <taxon>Anaerolinea</taxon>
    </lineage>
</organism>
<dbReference type="KEGG" id="atm:ANT_01340"/>
<dbReference type="GO" id="GO:0003677">
    <property type="term" value="F:DNA binding"/>
    <property type="evidence" value="ECO:0007669"/>
    <property type="project" value="InterPro"/>
</dbReference>
<dbReference type="EMBL" id="AP012029">
    <property type="protein sequence ID" value="BAJ62168.1"/>
    <property type="molecule type" value="Genomic_DNA"/>
</dbReference>
<dbReference type="EC" id="2.7.7.7" evidence="11"/>
<keyword evidence="4 11" id="KW-0235">DNA replication</keyword>
<feature type="region of interest" description="Disordered" evidence="12">
    <location>
        <begin position="532"/>
        <end position="553"/>
    </location>
</feature>
<dbReference type="AlphaFoldDB" id="E8MZ25"/>
<sequence>MAQALYRKWRPRLWEQVVGQDHIIQTLRNAVRTGRVGHAYLFAGPRGTGKTTTARLLAKAVNCLEEDPAKRPCDQCAHCIAVNEGRFLDLIEIDAASNTSVEDVRDLRDKINFAPSQGRYKVYIIDEVHMLSTAAFNALLKTLEEPPAHAIFILATTEVHKIPATVLSRCQRHEFRRVPVQQIAALLRQKAAEDGLAVDEDALLMIARQATGSFRDAISILDQLSSTGERVTLEMVQSVLGTAAGEPIRLLVDAILARNAAQGLQIIQQTLDGGADPRQFARQVVDYLRGLLLVRMNNAALVDATAETRAQMAAQAGSFEVDRLVEVIRLFNTAATEARTAVHPGLGLELALVEATLEKSLPTMMSVSPTPLSAPSSAPQPAASPAPSIPGKEGQAKGSPAPSAKPAASSASMPSSPAPAPSSVSGLTQEHLRQNWERVRALVKGRNSLTAAALNSCRTYTLRDGVLVLVYQTEVLKQKMETEDNLALLRTALKQVLGVDVPVRCVVSPRGTLPDESEGGSGNSMVHVARSLGGELVDKREHPFPDAEESGTF</sequence>
<evidence type="ECO:0000256" key="4">
    <source>
        <dbReference type="ARBA" id="ARBA00022705"/>
    </source>
</evidence>
<dbReference type="SUPFAM" id="SSF48019">
    <property type="entry name" value="post-AAA+ oligomerization domain-like"/>
    <property type="match status" value="1"/>
</dbReference>
<comment type="catalytic activity">
    <reaction evidence="10 11">
        <text>DNA(n) + a 2'-deoxyribonucleoside 5'-triphosphate = DNA(n+1) + diphosphate</text>
        <dbReference type="Rhea" id="RHEA:22508"/>
        <dbReference type="Rhea" id="RHEA-COMP:17339"/>
        <dbReference type="Rhea" id="RHEA-COMP:17340"/>
        <dbReference type="ChEBI" id="CHEBI:33019"/>
        <dbReference type="ChEBI" id="CHEBI:61560"/>
        <dbReference type="ChEBI" id="CHEBI:173112"/>
        <dbReference type="EC" id="2.7.7.7"/>
    </reaction>
</comment>
<dbReference type="GO" id="GO:0006261">
    <property type="term" value="P:DNA-templated DNA replication"/>
    <property type="evidence" value="ECO:0007669"/>
    <property type="project" value="TreeGrafter"/>
</dbReference>
<dbReference type="GO" id="GO:0005524">
    <property type="term" value="F:ATP binding"/>
    <property type="evidence" value="ECO:0007669"/>
    <property type="project" value="UniProtKB-KW"/>
</dbReference>
<feature type="compositionally biased region" description="Low complexity" evidence="12">
    <location>
        <begin position="399"/>
        <end position="425"/>
    </location>
</feature>
<feature type="compositionally biased region" description="Basic and acidic residues" evidence="12">
    <location>
        <begin position="536"/>
        <end position="545"/>
    </location>
</feature>
<dbReference type="eggNOG" id="COG2812">
    <property type="taxonomic scope" value="Bacteria"/>
</dbReference>
<name>E8MZ25_ANATU</name>
<evidence type="ECO:0000256" key="6">
    <source>
        <dbReference type="ARBA" id="ARBA00022741"/>
    </source>
</evidence>
<dbReference type="Gene3D" id="1.20.272.10">
    <property type="match status" value="1"/>
</dbReference>
<dbReference type="CDD" id="cd00009">
    <property type="entry name" value="AAA"/>
    <property type="match status" value="1"/>
</dbReference>
<dbReference type="Gene3D" id="3.40.50.300">
    <property type="entry name" value="P-loop containing nucleotide triphosphate hydrolases"/>
    <property type="match status" value="1"/>
</dbReference>
<dbReference type="Pfam" id="PF22608">
    <property type="entry name" value="DNAX_ATPase_lid"/>
    <property type="match status" value="1"/>
</dbReference>
<evidence type="ECO:0000256" key="5">
    <source>
        <dbReference type="ARBA" id="ARBA00022723"/>
    </source>
</evidence>
<evidence type="ECO:0000259" key="13">
    <source>
        <dbReference type="SMART" id="SM00382"/>
    </source>
</evidence>
<dbReference type="PANTHER" id="PTHR11669">
    <property type="entry name" value="REPLICATION FACTOR C / DNA POLYMERASE III GAMMA-TAU SUBUNIT"/>
    <property type="match status" value="1"/>
</dbReference>
<evidence type="ECO:0000256" key="9">
    <source>
        <dbReference type="ARBA" id="ARBA00022932"/>
    </source>
</evidence>
<evidence type="ECO:0000313" key="14">
    <source>
        <dbReference type="EMBL" id="BAJ62168.1"/>
    </source>
</evidence>
<accession>E8MZ25</accession>